<sequence>MTLKAIRQLTNIAWIIGGVSAATAGYSYINSKKDQVLLEYIPKPLGTISSIEDIEDYEKQRGCQFLFFTKKEKVTTNKLPDDYGSQEGFVRPAVPVATKSPATASIVRTSADAISPRSSPVVPQAKASDSLNIPRYNEWNDGGVLSARSYVSKNDKRMDEVIKKAEAMKGQCERGKIIYEEIEDTTALINPSRDSQSD</sequence>
<keyword evidence="1" id="KW-0812">Transmembrane</keyword>
<keyword evidence="1" id="KW-0472">Membrane</keyword>
<dbReference type="EMBL" id="LWUJ01000012">
    <property type="protein sequence ID" value="OAL09964.1"/>
    <property type="molecule type" value="Genomic_DNA"/>
</dbReference>
<evidence type="ECO:0000313" key="2">
    <source>
        <dbReference type="EMBL" id="OAL09964.1"/>
    </source>
</evidence>
<reference evidence="3" key="1">
    <citation type="submission" date="2016-04" db="EMBL/GenBank/DDBJ databases">
        <authorList>
            <person name="Quiroz-Castaneda R.E."/>
            <person name="Martinez-Ocampo F."/>
        </authorList>
    </citation>
    <scope>NUCLEOTIDE SEQUENCE [LARGE SCALE GENOMIC DNA]</scope>
    <source>
        <strain evidence="3">INIFAP01</strain>
    </source>
</reference>
<proteinExistence type="predicted"/>
<protein>
    <submittedName>
        <fullName evidence="2">Uncharacterized protein</fullName>
    </submittedName>
</protein>
<name>A0A1A9QCZ5_9MOLU</name>
<dbReference type="Proteomes" id="UP000077623">
    <property type="component" value="Unassembled WGS sequence"/>
</dbReference>
<gene>
    <name evidence="2" type="ORF">A6V39_03565</name>
</gene>
<evidence type="ECO:0000256" key="1">
    <source>
        <dbReference type="SAM" id="Phobius"/>
    </source>
</evidence>
<keyword evidence="1" id="KW-1133">Transmembrane helix</keyword>
<keyword evidence="3" id="KW-1185">Reference proteome</keyword>
<dbReference type="AlphaFoldDB" id="A0A1A9QCZ5"/>
<feature type="transmembrane region" description="Helical" evidence="1">
    <location>
        <begin position="12"/>
        <end position="29"/>
    </location>
</feature>
<accession>A0A1A9QCZ5</accession>
<evidence type="ECO:0000313" key="3">
    <source>
        <dbReference type="Proteomes" id="UP000077623"/>
    </source>
</evidence>
<comment type="caution">
    <text evidence="2">The sequence shown here is derived from an EMBL/GenBank/DDBJ whole genome shotgun (WGS) entry which is preliminary data.</text>
</comment>
<dbReference type="STRING" id="432608.A6V39_03565"/>
<organism evidence="2 3">
    <name type="scientific">Candidatus Mycoplasma haematobovis</name>
    <dbReference type="NCBI Taxonomy" id="432608"/>
    <lineage>
        <taxon>Bacteria</taxon>
        <taxon>Bacillati</taxon>
        <taxon>Mycoplasmatota</taxon>
        <taxon>Mollicutes</taxon>
        <taxon>Mycoplasmataceae</taxon>
        <taxon>Mycoplasma</taxon>
    </lineage>
</organism>
<dbReference type="RefSeq" id="WP_187150350.1">
    <property type="nucleotide sequence ID" value="NZ_LWUJ01000012.1"/>
</dbReference>